<dbReference type="InterPro" id="IPR016181">
    <property type="entry name" value="Acyl_CoA_acyltransferase"/>
</dbReference>
<feature type="domain" description="N-acetyltransferase" evidence="1">
    <location>
        <begin position="2"/>
        <end position="41"/>
    </location>
</feature>
<dbReference type="GO" id="GO:0005737">
    <property type="term" value="C:cytoplasm"/>
    <property type="evidence" value="ECO:0007669"/>
    <property type="project" value="TreeGrafter"/>
</dbReference>
<evidence type="ECO:0000313" key="2">
    <source>
        <dbReference type="EMBL" id="SKA80847.1"/>
    </source>
</evidence>
<dbReference type="SUPFAM" id="SSF55729">
    <property type="entry name" value="Acyl-CoA N-acyltransferases (Nat)"/>
    <property type="match status" value="1"/>
</dbReference>
<keyword evidence="3" id="KW-1185">Reference proteome</keyword>
<dbReference type="GO" id="GO:0008999">
    <property type="term" value="F:protein-N-terminal-alanine acetyltransferase activity"/>
    <property type="evidence" value="ECO:0007669"/>
    <property type="project" value="TreeGrafter"/>
</dbReference>
<dbReference type="InterPro" id="IPR000182">
    <property type="entry name" value="GNAT_dom"/>
</dbReference>
<protein>
    <submittedName>
        <fullName evidence="2">Acetyltransferase (GNAT) domain-containing protein</fullName>
    </submittedName>
</protein>
<dbReference type="Pfam" id="PF13302">
    <property type="entry name" value="Acetyltransf_3"/>
    <property type="match status" value="1"/>
</dbReference>
<organism evidence="2 3">
    <name type="scientific">Prosthecobacter debontii</name>
    <dbReference type="NCBI Taxonomy" id="48467"/>
    <lineage>
        <taxon>Bacteria</taxon>
        <taxon>Pseudomonadati</taxon>
        <taxon>Verrucomicrobiota</taxon>
        <taxon>Verrucomicrobiia</taxon>
        <taxon>Verrucomicrobiales</taxon>
        <taxon>Verrucomicrobiaceae</taxon>
        <taxon>Prosthecobacter</taxon>
    </lineage>
</organism>
<dbReference type="PANTHER" id="PTHR43441">
    <property type="entry name" value="RIBOSOMAL-PROTEIN-SERINE ACETYLTRANSFERASE"/>
    <property type="match status" value="1"/>
</dbReference>
<gene>
    <name evidence="2" type="ORF">SAMN02745166_00687</name>
</gene>
<accession>A0A1T4WUR8</accession>
<keyword evidence="2" id="KW-0808">Transferase</keyword>
<dbReference type="AlphaFoldDB" id="A0A1T4WUR8"/>
<dbReference type="STRING" id="48467.SAMN02745166_00687"/>
<reference evidence="3" key="1">
    <citation type="submission" date="2017-02" db="EMBL/GenBank/DDBJ databases">
        <authorList>
            <person name="Varghese N."/>
            <person name="Submissions S."/>
        </authorList>
    </citation>
    <scope>NUCLEOTIDE SEQUENCE [LARGE SCALE GENOMIC DNA]</scope>
    <source>
        <strain evidence="3">ATCC 700200</strain>
    </source>
</reference>
<sequence length="77" mass="9190">MEALECLLEYGFDTLGLHRVIAITSDQNHAAASLFRRLGFRQEAHHIEHRWYKSSWESEFVFALLKREWELRSQKEA</sequence>
<dbReference type="EMBL" id="FUYE01000002">
    <property type="protein sequence ID" value="SKA80847.1"/>
    <property type="molecule type" value="Genomic_DNA"/>
</dbReference>
<evidence type="ECO:0000313" key="3">
    <source>
        <dbReference type="Proteomes" id="UP000190774"/>
    </source>
</evidence>
<dbReference type="Proteomes" id="UP000190774">
    <property type="component" value="Unassembled WGS sequence"/>
</dbReference>
<evidence type="ECO:0000259" key="1">
    <source>
        <dbReference type="Pfam" id="PF13302"/>
    </source>
</evidence>
<dbReference type="GO" id="GO:1990189">
    <property type="term" value="F:protein N-terminal-serine acetyltransferase activity"/>
    <property type="evidence" value="ECO:0007669"/>
    <property type="project" value="TreeGrafter"/>
</dbReference>
<dbReference type="PANTHER" id="PTHR43441:SF11">
    <property type="entry name" value="RIBOSOMAL-PROTEIN-SERINE ACETYLTRANSFERASE"/>
    <property type="match status" value="1"/>
</dbReference>
<dbReference type="Gene3D" id="3.40.630.30">
    <property type="match status" value="1"/>
</dbReference>
<proteinExistence type="predicted"/>
<dbReference type="InterPro" id="IPR051908">
    <property type="entry name" value="Ribosomal_N-acetyltransferase"/>
</dbReference>
<name>A0A1T4WUR8_9BACT</name>